<evidence type="ECO:0000256" key="1">
    <source>
        <dbReference type="SAM" id="MobiDB-lite"/>
    </source>
</evidence>
<proteinExistence type="predicted"/>
<protein>
    <submittedName>
        <fullName evidence="2">Uncharacterized protein</fullName>
    </submittedName>
</protein>
<reference evidence="2" key="1">
    <citation type="submission" date="2023-08" db="EMBL/GenBank/DDBJ databases">
        <authorList>
            <person name="Alioto T."/>
            <person name="Alioto T."/>
            <person name="Gomez Garrido J."/>
        </authorList>
    </citation>
    <scope>NUCLEOTIDE SEQUENCE</scope>
</reference>
<name>A0AAV1EMJ0_XYRNO</name>
<dbReference type="EMBL" id="OY660864">
    <property type="protein sequence ID" value="CAJ1049962.1"/>
    <property type="molecule type" value="Genomic_DNA"/>
</dbReference>
<evidence type="ECO:0000313" key="3">
    <source>
        <dbReference type="Proteomes" id="UP001178508"/>
    </source>
</evidence>
<feature type="compositionally biased region" description="Polar residues" evidence="1">
    <location>
        <begin position="25"/>
        <end position="35"/>
    </location>
</feature>
<evidence type="ECO:0000313" key="2">
    <source>
        <dbReference type="EMBL" id="CAJ1049962.1"/>
    </source>
</evidence>
<gene>
    <name evidence="2" type="ORF">XNOV1_A010992</name>
</gene>
<feature type="compositionally biased region" description="Basic and acidic residues" evidence="1">
    <location>
        <begin position="14"/>
        <end position="24"/>
    </location>
</feature>
<accession>A0AAV1EMJ0</accession>
<dbReference type="AlphaFoldDB" id="A0AAV1EMJ0"/>
<keyword evidence="3" id="KW-1185">Reference proteome</keyword>
<organism evidence="2 3">
    <name type="scientific">Xyrichtys novacula</name>
    <name type="common">Pearly razorfish</name>
    <name type="synonym">Hemipteronotus novacula</name>
    <dbReference type="NCBI Taxonomy" id="13765"/>
    <lineage>
        <taxon>Eukaryota</taxon>
        <taxon>Metazoa</taxon>
        <taxon>Chordata</taxon>
        <taxon>Craniata</taxon>
        <taxon>Vertebrata</taxon>
        <taxon>Euteleostomi</taxon>
        <taxon>Actinopterygii</taxon>
        <taxon>Neopterygii</taxon>
        <taxon>Teleostei</taxon>
        <taxon>Neoteleostei</taxon>
        <taxon>Acanthomorphata</taxon>
        <taxon>Eupercaria</taxon>
        <taxon>Labriformes</taxon>
        <taxon>Labridae</taxon>
        <taxon>Xyrichtys</taxon>
    </lineage>
</organism>
<feature type="region of interest" description="Disordered" evidence="1">
    <location>
        <begin position="1"/>
        <end position="87"/>
    </location>
</feature>
<dbReference type="Proteomes" id="UP001178508">
    <property type="component" value="Chromosome 1"/>
</dbReference>
<sequence length="102" mass="11571">MEEEMKPSPLSEVHSSDRSNRNREAVSSASGSTRDVFTDGEIPGRHAETPPEEPSEGENKATSILSFLRHNRERSQGQRGNRSRVQVCRHEYDRVPLLNLKK</sequence>